<accession>A0A023AZZ5</accession>
<evidence type="ECO:0000256" key="1">
    <source>
        <dbReference type="ARBA" id="ARBA00004479"/>
    </source>
</evidence>
<evidence type="ECO:0000256" key="9">
    <source>
        <dbReference type="ARBA" id="ARBA00023136"/>
    </source>
</evidence>
<keyword evidence="7" id="KW-0378">Hydrolase</keyword>
<keyword evidence="4" id="KW-0812">Transmembrane</keyword>
<keyword evidence="3 13" id="KW-0645">Protease</keyword>
<keyword evidence="10" id="KW-1015">Disulfide bond</keyword>
<name>A0A023AZZ5_GRENI</name>
<dbReference type="GeneID" id="22915110"/>
<evidence type="ECO:0000256" key="7">
    <source>
        <dbReference type="ARBA" id="ARBA00022801"/>
    </source>
</evidence>
<evidence type="ECO:0000256" key="4">
    <source>
        <dbReference type="ARBA" id="ARBA00022692"/>
    </source>
</evidence>
<dbReference type="InterPro" id="IPR021109">
    <property type="entry name" value="Peptidase_aspartic_dom_sf"/>
</dbReference>
<dbReference type="GO" id="GO:0016020">
    <property type="term" value="C:membrane"/>
    <property type="evidence" value="ECO:0007669"/>
    <property type="project" value="UniProtKB-SubCell"/>
</dbReference>
<comment type="subcellular location">
    <subcellularLocation>
        <location evidence="1">Membrane</location>
        <topology evidence="1">Single-pass type I membrane protein</topology>
    </subcellularLocation>
</comment>
<keyword evidence="9" id="KW-0472">Membrane</keyword>
<keyword evidence="14" id="KW-1185">Reference proteome</keyword>
<comment type="caution">
    <text evidence="13">The sequence shown here is derived from an EMBL/GenBank/DDBJ whole genome shotgun (WGS) entry which is preliminary data.</text>
</comment>
<dbReference type="VEuPathDB" id="CryptoDB:GNI_144490"/>
<evidence type="ECO:0000259" key="12">
    <source>
        <dbReference type="PROSITE" id="PS51767"/>
    </source>
</evidence>
<dbReference type="PROSITE" id="PS51767">
    <property type="entry name" value="PEPTIDASE_A1"/>
    <property type="match status" value="1"/>
</dbReference>
<dbReference type="InterPro" id="IPR032861">
    <property type="entry name" value="TAXi_N"/>
</dbReference>
<keyword evidence="5 11" id="KW-0732">Signal</keyword>
<feature type="chain" id="PRO_5001511444" evidence="11">
    <location>
        <begin position="21"/>
        <end position="712"/>
    </location>
</feature>
<dbReference type="AlphaFoldDB" id="A0A023AZZ5"/>
<evidence type="ECO:0000256" key="11">
    <source>
        <dbReference type="SAM" id="SignalP"/>
    </source>
</evidence>
<evidence type="ECO:0000313" key="14">
    <source>
        <dbReference type="Proteomes" id="UP000019763"/>
    </source>
</evidence>
<comment type="similarity">
    <text evidence="2">Belongs to the peptidase A1 family.</text>
</comment>
<organism evidence="13 14">
    <name type="scientific">Gregarina niphandrodes</name>
    <name type="common">Septate eugregarine</name>
    <dbReference type="NCBI Taxonomy" id="110365"/>
    <lineage>
        <taxon>Eukaryota</taxon>
        <taxon>Sar</taxon>
        <taxon>Alveolata</taxon>
        <taxon>Apicomplexa</taxon>
        <taxon>Conoidasida</taxon>
        <taxon>Gregarinasina</taxon>
        <taxon>Eugregarinorida</taxon>
        <taxon>Gregarinidae</taxon>
        <taxon>Gregarina</taxon>
    </lineage>
</organism>
<keyword evidence="8" id="KW-1133">Transmembrane helix</keyword>
<dbReference type="SUPFAM" id="SSF50630">
    <property type="entry name" value="Acid proteases"/>
    <property type="match status" value="1"/>
</dbReference>
<dbReference type="GO" id="GO:0006508">
    <property type="term" value="P:proteolysis"/>
    <property type="evidence" value="ECO:0007669"/>
    <property type="project" value="UniProtKB-KW"/>
</dbReference>
<dbReference type="PANTHER" id="PTHR13683:SF375">
    <property type="entry name" value="PEPTIDASE A1 DOMAIN-CONTAINING PROTEIN"/>
    <property type="match status" value="1"/>
</dbReference>
<evidence type="ECO:0000256" key="10">
    <source>
        <dbReference type="PIRSR" id="PIRSR601461-2"/>
    </source>
</evidence>
<feature type="signal peptide" evidence="11">
    <location>
        <begin position="1"/>
        <end position="20"/>
    </location>
</feature>
<evidence type="ECO:0000256" key="5">
    <source>
        <dbReference type="ARBA" id="ARBA00022729"/>
    </source>
</evidence>
<dbReference type="GO" id="GO:0004190">
    <property type="term" value="F:aspartic-type endopeptidase activity"/>
    <property type="evidence" value="ECO:0007669"/>
    <property type="project" value="UniProtKB-KW"/>
</dbReference>
<dbReference type="InterPro" id="IPR033121">
    <property type="entry name" value="PEPTIDASE_A1"/>
</dbReference>
<dbReference type="Pfam" id="PF14543">
    <property type="entry name" value="TAXi_N"/>
    <property type="match status" value="1"/>
</dbReference>
<proteinExistence type="inferred from homology"/>
<dbReference type="eggNOG" id="ENOG502SVGY">
    <property type="taxonomic scope" value="Eukaryota"/>
</dbReference>
<reference evidence="13" key="1">
    <citation type="submission" date="2013-12" db="EMBL/GenBank/DDBJ databases">
        <authorList>
            <person name="Omoto C.K."/>
            <person name="Sibley D."/>
            <person name="Venepally P."/>
            <person name="Hadjithomas M."/>
            <person name="Karamycheva S."/>
            <person name="Brunk B."/>
            <person name="Roos D."/>
            <person name="Caler E."/>
            <person name="Lorenzi H."/>
        </authorList>
    </citation>
    <scope>NUCLEOTIDE SEQUENCE</scope>
</reference>
<evidence type="ECO:0000256" key="2">
    <source>
        <dbReference type="ARBA" id="ARBA00007447"/>
    </source>
</evidence>
<keyword evidence="6" id="KW-0064">Aspartyl protease</keyword>
<evidence type="ECO:0000256" key="8">
    <source>
        <dbReference type="ARBA" id="ARBA00022989"/>
    </source>
</evidence>
<dbReference type="InterPro" id="IPR001461">
    <property type="entry name" value="Aspartic_peptidase_A1"/>
</dbReference>
<feature type="domain" description="Peptidase A1" evidence="12">
    <location>
        <begin position="56"/>
        <end position="669"/>
    </location>
</feature>
<evidence type="ECO:0000256" key="6">
    <source>
        <dbReference type="ARBA" id="ARBA00022750"/>
    </source>
</evidence>
<dbReference type="Proteomes" id="UP000019763">
    <property type="component" value="Unassembled WGS sequence"/>
</dbReference>
<dbReference type="EMBL" id="AFNH02001069">
    <property type="protein sequence ID" value="EZG44713.1"/>
    <property type="molecule type" value="Genomic_DNA"/>
</dbReference>
<gene>
    <name evidence="13" type="ORF">GNI_144490</name>
</gene>
<dbReference type="OrthoDB" id="2747330at2759"/>
<sequence>MRSQPFLLLQWFSIAEFAAGEVENFKEYQKKAVGEYLPALPLRTKVFGSIFQTAYYFIDIFLGAPHPHEFSMIIDTGSSTQGLPCSNCQSCGSSHWEKPYDITKSEFNERIPCGNCTTCRLNTDKDTLQSLASPLVSYADDPSQFSSEAAKLLLGDADAMQCLYNVHYAEGSRLQGLFYNDVMWMNIDKAKNKDPTIMPPASDEELDKCPAFPLEPGPSLPIIAPVGCHIEETHLFHDQKASGILGLEFWGTRGITTFPTSILNSMKALYQGSKRVTCSDNVQAVAEGDDFRYEFALCLSPKGGSMSFGGPNSAYHAKAAKRTTLPLLAHAWKSQSYTVGLTHIHVMKNATLSPVLHSPEYFALQKNDSMWIDVPLHHPAQVTQSDKKVVAIVPTLVDSGTTLTYLPPRLFGEILFHIENRVAVNTGIRDRQRYQTRSLGRVSPESLFSAPDTTVVLRERFMSEKERGDQLEFIPVATAAVSTGPKRLIRVSAVDSPASTADRRLRAQIRNELARRLPQPGRRLSESRPTWYAVLEPSPDPLHEPLDALVGFLDVPESMEGAAPRALISKLDGYNNGECWWLQDKNKDLPLFPMLQFTFSNGHTLHWHPLSYMYSGSNQHFWCLAIMTDAGRAPPGEEQLDSEAIFGSNSFIYHDVIFRLSSPPALDHENADDLAHAPQGKPHDYTVHPSATVEVIEADCPLVPIDKASRRA</sequence>
<evidence type="ECO:0000256" key="3">
    <source>
        <dbReference type="ARBA" id="ARBA00022670"/>
    </source>
</evidence>
<evidence type="ECO:0000313" key="13">
    <source>
        <dbReference type="EMBL" id="EZG44713.1"/>
    </source>
</evidence>
<dbReference type="RefSeq" id="XP_011134133.1">
    <property type="nucleotide sequence ID" value="XM_011135831.1"/>
</dbReference>
<feature type="disulfide bond" evidence="10">
    <location>
        <begin position="88"/>
        <end position="119"/>
    </location>
</feature>
<dbReference type="Gene3D" id="2.40.70.10">
    <property type="entry name" value="Acid Proteases"/>
    <property type="match status" value="2"/>
</dbReference>
<dbReference type="PANTHER" id="PTHR13683">
    <property type="entry name" value="ASPARTYL PROTEASES"/>
    <property type="match status" value="1"/>
</dbReference>
<protein>
    <submittedName>
        <fullName evidence="13">Aspartyl protease</fullName>
    </submittedName>
</protein>